<dbReference type="EMBL" id="LBQZ01000025">
    <property type="protein sequence ID" value="KKP88169.1"/>
    <property type="molecule type" value="Genomic_DNA"/>
</dbReference>
<evidence type="ECO:0000259" key="10">
    <source>
        <dbReference type="PROSITE" id="PS51194"/>
    </source>
</evidence>
<dbReference type="PROSITE" id="PS51192">
    <property type="entry name" value="HELICASE_ATP_BIND_1"/>
    <property type="match status" value="1"/>
</dbReference>
<dbReference type="AlphaFoldDB" id="A0A0G0D1Q3"/>
<evidence type="ECO:0000256" key="7">
    <source>
        <dbReference type="RuleBase" id="RU000492"/>
    </source>
</evidence>
<feature type="domain" description="Helicase ATP-binding" evidence="9">
    <location>
        <begin position="131"/>
        <end position="304"/>
    </location>
</feature>
<dbReference type="PROSITE" id="PS00039">
    <property type="entry name" value="DEAD_ATP_HELICASE"/>
    <property type="match status" value="1"/>
</dbReference>
<dbReference type="Pfam" id="PF00271">
    <property type="entry name" value="Helicase_C"/>
    <property type="match status" value="1"/>
</dbReference>
<keyword evidence="3 7" id="KW-0347">Helicase</keyword>
<evidence type="ECO:0000256" key="6">
    <source>
        <dbReference type="PROSITE-ProRule" id="PRU00552"/>
    </source>
</evidence>
<dbReference type="InterPro" id="IPR044742">
    <property type="entry name" value="DEAD/DEAH_RhlB"/>
</dbReference>
<dbReference type="InterPro" id="IPR000629">
    <property type="entry name" value="RNA-helicase_DEAD-box_CS"/>
</dbReference>
<dbReference type="Gene3D" id="3.40.50.300">
    <property type="entry name" value="P-loop containing nucleotide triphosphate hydrolases"/>
    <property type="match status" value="2"/>
</dbReference>
<evidence type="ECO:0000256" key="2">
    <source>
        <dbReference type="ARBA" id="ARBA00022801"/>
    </source>
</evidence>
<dbReference type="PROSITE" id="PS51195">
    <property type="entry name" value="Q_MOTIF"/>
    <property type="match status" value="1"/>
</dbReference>
<proteinExistence type="inferred from homology"/>
<dbReference type="InterPro" id="IPR001650">
    <property type="entry name" value="Helicase_C-like"/>
</dbReference>
<feature type="domain" description="DEAD-box RNA helicase Q" evidence="11">
    <location>
        <begin position="100"/>
        <end position="128"/>
    </location>
</feature>
<dbReference type="GO" id="GO:0005829">
    <property type="term" value="C:cytosol"/>
    <property type="evidence" value="ECO:0007669"/>
    <property type="project" value="TreeGrafter"/>
</dbReference>
<keyword evidence="2 7" id="KW-0378">Hydrolase</keyword>
<dbReference type="SMART" id="SM00487">
    <property type="entry name" value="DEXDc"/>
    <property type="match status" value="1"/>
</dbReference>
<dbReference type="InterPro" id="IPR050079">
    <property type="entry name" value="DEAD_box_RNA_helicase"/>
</dbReference>
<keyword evidence="4 7" id="KW-0067">ATP-binding</keyword>
<evidence type="ECO:0000313" key="13">
    <source>
        <dbReference type="Proteomes" id="UP000034798"/>
    </source>
</evidence>
<dbReference type="CDD" id="cd00268">
    <property type="entry name" value="DEADc"/>
    <property type="match status" value="1"/>
</dbReference>
<dbReference type="GO" id="GO:0003724">
    <property type="term" value="F:RNA helicase activity"/>
    <property type="evidence" value="ECO:0007669"/>
    <property type="project" value="InterPro"/>
</dbReference>
<dbReference type="Pfam" id="PF00270">
    <property type="entry name" value="DEAD"/>
    <property type="match status" value="1"/>
</dbReference>
<evidence type="ECO:0000256" key="3">
    <source>
        <dbReference type="ARBA" id="ARBA00022806"/>
    </source>
</evidence>
<dbReference type="GO" id="GO:0005524">
    <property type="term" value="F:ATP binding"/>
    <property type="evidence" value="ECO:0007669"/>
    <property type="project" value="UniProtKB-KW"/>
</dbReference>
<evidence type="ECO:0000259" key="11">
    <source>
        <dbReference type="PROSITE" id="PS51195"/>
    </source>
</evidence>
<evidence type="ECO:0000256" key="8">
    <source>
        <dbReference type="SAM" id="MobiDB-lite"/>
    </source>
</evidence>
<dbReference type="Proteomes" id="UP000034798">
    <property type="component" value="Unassembled WGS sequence"/>
</dbReference>
<evidence type="ECO:0000259" key="9">
    <source>
        <dbReference type="PROSITE" id="PS51192"/>
    </source>
</evidence>
<evidence type="ECO:0000313" key="12">
    <source>
        <dbReference type="EMBL" id="KKP88169.1"/>
    </source>
</evidence>
<dbReference type="SUPFAM" id="SSF52540">
    <property type="entry name" value="P-loop containing nucleoside triphosphate hydrolases"/>
    <property type="match status" value="1"/>
</dbReference>
<name>A0A0G0D1Q3_9BACT</name>
<feature type="region of interest" description="Disordered" evidence="8">
    <location>
        <begin position="1"/>
        <end position="46"/>
    </location>
</feature>
<dbReference type="InterPro" id="IPR027417">
    <property type="entry name" value="P-loop_NTPase"/>
</dbReference>
<dbReference type="CDD" id="cd18787">
    <property type="entry name" value="SF2_C_DEAD"/>
    <property type="match status" value="1"/>
</dbReference>
<protein>
    <submittedName>
        <fullName evidence="12">DNA/RNA helicase, superfamily II</fullName>
    </submittedName>
</protein>
<dbReference type="InterPro" id="IPR011545">
    <property type="entry name" value="DEAD/DEAH_box_helicase_dom"/>
</dbReference>
<dbReference type="PROSITE" id="PS51194">
    <property type="entry name" value="HELICASE_CTER"/>
    <property type="match status" value="1"/>
</dbReference>
<feature type="compositionally biased region" description="Polar residues" evidence="8">
    <location>
        <begin position="1"/>
        <end position="20"/>
    </location>
</feature>
<evidence type="ECO:0000256" key="1">
    <source>
        <dbReference type="ARBA" id="ARBA00022741"/>
    </source>
</evidence>
<organism evidence="12 13">
    <name type="scientific">Candidatus Nomurabacteria bacterium GW2011_GWC2_35_8</name>
    <dbReference type="NCBI Taxonomy" id="1618752"/>
    <lineage>
        <taxon>Bacteria</taxon>
        <taxon>Candidatus Nomuraibacteriota</taxon>
    </lineage>
</organism>
<reference evidence="12 13" key="1">
    <citation type="journal article" date="2015" name="Nature">
        <title>rRNA introns, odd ribosomes, and small enigmatic genomes across a large radiation of phyla.</title>
        <authorList>
            <person name="Brown C.T."/>
            <person name="Hug L.A."/>
            <person name="Thomas B.C."/>
            <person name="Sharon I."/>
            <person name="Castelle C.J."/>
            <person name="Singh A."/>
            <person name="Wilkins M.J."/>
            <person name="Williams K.H."/>
            <person name="Banfield J.F."/>
        </authorList>
    </citation>
    <scope>NUCLEOTIDE SEQUENCE [LARGE SCALE GENOMIC DNA]</scope>
</reference>
<evidence type="ECO:0000256" key="5">
    <source>
        <dbReference type="ARBA" id="ARBA00038437"/>
    </source>
</evidence>
<dbReference type="InterPro" id="IPR014001">
    <property type="entry name" value="Helicase_ATP-bd"/>
</dbReference>
<comment type="caution">
    <text evidence="12">The sequence shown here is derived from an EMBL/GenBank/DDBJ whole genome shotgun (WGS) entry which is preliminary data.</text>
</comment>
<keyword evidence="1 7" id="KW-0547">Nucleotide-binding</keyword>
<dbReference type="PANTHER" id="PTHR47959">
    <property type="entry name" value="ATP-DEPENDENT RNA HELICASE RHLE-RELATED"/>
    <property type="match status" value="1"/>
</dbReference>
<sequence>MYKQHSTTPKKFGGHTSTFKSKSHFGAPKPTRRSFGGLNNSRPRFGPARNAKHSFAGGGGRLIHKKRFGGGRGERIDFSRFIKKSNQKDHSEEKPYVSKHTFADFPFNPQLHKNIKGAGFIDPRPIQDQAIPIVLAGRDVFGMANTGTGKTAAFLLPLIEKVAKTRGLNKREMILIMAPTRELALQIESDFKTLAFGFGMFSVACVGGLPIMKQIREIKLGVSFVIGTPGRLRDLIDKKVLDLSTCHSVVLDEADRMLDMGFRDEMVYIIGKTAKERQTLFFSATLSPDIKKLTEHYLKDPVFISVVSGETAKNIDQDVIRYRTKEEKLEKLHEVLRKDGSDKVLIFREMKHSVDTLAKELHASGFKVGGIHGDKRSRERIRILESFKKDHINILIATDVAARGLDIPDVTHVINYDVPQTYDTYVHRIGRTGRSGKKGNALTFVPA</sequence>
<dbReference type="InterPro" id="IPR014014">
    <property type="entry name" value="RNA_helicase_DEAD_Q_motif"/>
</dbReference>
<dbReference type="PANTHER" id="PTHR47959:SF13">
    <property type="entry name" value="ATP-DEPENDENT RNA HELICASE RHLE"/>
    <property type="match status" value="1"/>
</dbReference>
<accession>A0A0G0D1Q3</accession>
<gene>
    <name evidence="12" type="ORF">UR91_C0025G0010</name>
</gene>
<dbReference type="SMART" id="SM00490">
    <property type="entry name" value="HELICc"/>
    <property type="match status" value="1"/>
</dbReference>
<evidence type="ECO:0000256" key="4">
    <source>
        <dbReference type="ARBA" id="ARBA00022840"/>
    </source>
</evidence>
<dbReference type="GO" id="GO:0016787">
    <property type="term" value="F:hydrolase activity"/>
    <property type="evidence" value="ECO:0007669"/>
    <property type="project" value="UniProtKB-KW"/>
</dbReference>
<comment type="similarity">
    <text evidence="5 7">Belongs to the DEAD box helicase family.</text>
</comment>
<feature type="short sequence motif" description="Q motif" evidence="6">
    <location>
        <begin position="100"/>
        <end position="128"/>
    </location>
</feature>
<dbReference type="GO" id="GO:0003676">
    <property type="term" value="F:nucleic acid binding"/>
    <property type="evidence" value="ECO:0007669"/>
    <property type="project" value="InterPro"/>
</dbReference>
<feature type="domain" description="Helicase C-terminal" evidence="10">
    <location>
        <begin position="328"/>
        <end position="447"/>
    </location>
</feature>